<feature type="domain" description="HTH tetR-type" evidence="7">
    <location>
        <begin position="38"/>
        <end position="98"/>
    </location>
</feature>
<reference evidence="9" key="1">
    <citation type="journal article" date="2019" name="Int. J. Syst. Evol. Microbiol.">
        <title>The Global Catalogue of Microorganisms (GCM) 10K type strain sequencing project: providing services to taxonomists for standard genome sequencing and annotation.</title>
        <authorList>
            <consortium name="The Broad Institute Genomics Platform"/>
            <consortium name="The Broad Institute Genome Sequencing Center for Infectious Disease"/>
            <person name="Wu L."/>
            <person name="Ma J."/>
        </authorList>
    </citation>
    <scope>NUCLEOTIDE SEQUENCE [LARGE SCALE GENOMIC DNA]</scope>
    <source>
        <strain evidence="9">JCM 11896</strain>
    </source>
</reference>
<dbReference type="InterPro" id="IPR009057">
    <property type="entry name" value="Homeodomain-like_sf"/>
</dbReference>
<evidence type="ECO:0000256" key="6">
    <source>
        <dbReference type="SAM" id="MobiDB-lite"/>
    </source>
</evidence>
<comment type="caution">
    <text evidence="8">The sequence shown here is derived from an EMBL/GenBank/DDBJ whole genome shotgun (WGS) entry which is preliminary data.</text>
</comment>
<evidence type="ECO:0000313" key="9">
    <source>
        <dbReference type="Proteomes" id="UP001501414"/>
    </source>
</evidence>
<evidence type="ECO:0000313" key="8">
    <source>
        <dbReference type="EMBL" id="GAA1401589.1"/>
    </source>
</evidence>
<keyword evidence="1" id="KW-0678">Repressor</keyword>
<keyword evidence="4" id="KW-0804">Transcription</keyword>
<feature type="compositionally biased region" description="Basic and acidic residues" evidence="6">
    <location>
        <begin position="27"/>
        <end position="37"/>
    </location>
</feature>
<dbReference type="InterPro" id="IPR036271">
    <property type="entry name" value="Tet_transcr_reg_TetR-rel_C_sf"/>
</dbReference>
<feature type="compositionally biased region" description="Low complexity" evidence="6">
    <location>
        <begin position="7"/>
        <end position="26"/>
    </location>
</feature>
<dbReference type="InterPro" id="IPR039538">
    <property type="entry name" value="BetI_C"/>
</dbReference>
<dbReference type="Proteomes" id="UP001501414">
    <property type="component" value="Unassembled WGS sequence"/>
</dbReference>
<name>A0ABP4IZ49_9PSEU</name>
<evidence type="ECO:0000256" key="1">
    <source>
        <dbReference type="ARBA" id="ARBA00022491"/>
    </source>
</evidence>
<dbReference type="EMBL" id="BAAAJK010000053">
    <property type="protein sequence ID" value="GAA1401589.1"/>
    <property type="molecule type" value="Genomic_DNA"/>
</dbReference>
<dbReference type="SUPFAM" id="SSF48498">
    <property type="entry name" value="Tetracyclin repressor-like, C-terminal domain"/>
    <property type="match status" value="1"/>
</dbReference>
<evidence type="ECO:0000256" key="5">
    <source>
        <dbReference type="PROSITE-ProRule" id="PRU00335"/>
    </source>
</evidence>
<dbReference type="Pfam" id="PF13977">
    <property type="entry name" value="TetR_C_6"/>
    <property type="match status" value="1"/>
</dbReference>
<dbReference type="Gene3D" id="1.10.357.10">
    <property type="entry name" value="Tetracycline Repressor, domain 2"/>
    <property type="match status" value="1"/>
</dbReference>
<evidence type="ECO:0000256" key="4">
    <source>
        <dbReference type="ARBA" id="ARBA00023163"/>
    </source>
</evidence>
<dbReference type="PRINTS" id="PR00455">
    <property type="entry name" value="HTHTETR"/>
</dbReference>
<evidence type="ECO:0000256" key="2">
    <source>
        <dbReference type="ARBA" id="ARBA00023015"/>
    </source>
</evidence>
<dbReference type="SUPFAM" id="SSF46689">
    <property type="entry name" value="Homeodomain-like"/>
    <property type="match status" value="1"/>
</dbReference>
<evidence type="ECO:0000259" key="7">
    <source>
        <dbReference type="PROSITE" id="PS50977"/>
    </source>
</evidence>
<organism evidence="8 9">
    <name type="scientific">Pseudonocardia kongjuensis</name>
    <dbReference type="NCBI Taxonomy" id="102227"/>
    <lineage>
        <taxon>Bacteria</taxon>
        <taxon>Bacillati</taxon>
        <taxon>Actinomycetota</taxon>
        <taxon>Actinomycetes</taxon>
        <taxon>Pseudonocardiales</taxon>
        <taxon>Pseudonocardiaceae</taxon>
        <taxon>Pseudonocardia</taxon>
    </lineage>
</organism>
<gene>
    <name evidence="8" type="ORF">GCM10009613_60150</name>
</gene>
<keyword evidence="3 5" id="KW-0238">DNA-binding</keyword>
<sequence length="230" mass="24223">MLTVMSGAATPRAATPGTAVPAAGARPGERRTQEQRRTRARTALLAAAAELVAESGIRAVTFARVGERAGYSRGMVTHHFGSKQGLLEALVQEAQAGLAPGIQQEPPGLDRLLRFVEAYLLGFGADPPTWQAFLVLWADAVGGGDLAPMMRERDAWFRDRLRADVLAGQAAGTVRSDVDAGTVALRVVAELRGIGMQRILDPEPRAVGPLAAAVVRGWAQQLGRDAGAAE</sequence>
<keyword evidence="2" id="KW-0805">Transcription regulation</keyword>
<dbReference type="Pfam" id="PF00440">
    <property type="entry name" value="TetR_N"/>
    <property type="match status" value="1"/>
</dbReference>
<dbReference type="PANTHER" id="PTHR30055">
    <property type="entry name" value="HTH-TYPE TRANSCRIPTIONAL REGULATOR RUTR"/>
    <property type="match status" value="1"/>
</dbReference>
<dbReference type="InterPro" id="IPR001647">
    <property type="entry name" value="HTH_TetR"/>
</dbReference>
<dbReference type="PROSITE" id="PS50977">
    <property type="entry name" value="HTH_TETR_2"/>
    <property type="match status" value="1"/>
</dbReference>
<dbReference type="InterPro" id="IPR050109">
    <property type="entry name" value="HTH-type_TetR-like_transc_reg"/>
</dbReference>
<feature type="DNA-binding region" description="H-T-H motif" evidence="5">
    <location>
        <begin position="61"/>
        <end position="80"/>
    </location>
</feature>
<protein>
    <submittedName>
        <fullName evidence="8">TetR/AcrR family transcriptional regulator</fullName>
    </submittedName>
</protein>
<evidence type="ECO:0000256" key="3">
    <source>
        <dbReference type="ARBA" id="ARBA00023125"/>
    </source>
</evidence>
<proteinExistence type="predicted"/>
<feature type="region of interest" description="Disordered" evidence="6">
    <location>
        <begin position="1"/>
        <end position="37"/>
    </location>
</feature>
<accession>A0ABP4IZ49</accession>
<keyword evidence="9" id="KW-1185">Reference proteome</keyword>
<dbReference type="PANTHER" id="PTHR30055:SF234">
    <property type="entry name" value="HTH-TYPE TRANSCRIPTIONAL REGULATOR BETI"/>
    <property type="match status" value="1"/>
</dbReference>